<protein>
    <submittedName>
        <fullName evidence="2">S1 RNA binding domain-containing protein</fullName>
    </submittedName>
</protein>
<feature type="domain" description="S1 motif" evidence="1">
    <location>
        <begin position="15"/>
        <end position="72"/>
    </location>
</feature>
<evidence type="ECO:0000313" key="3">
    <source>
        <dbReference type="Proteomes" id="UP000192674"/>
    </source>
</evidence>
<dbReference type="InterPro" id="IPR003029">
    <property type="entry name" value="S1_domain"/>
</dbReference>
<dbReference type="SUPFAM" id="SSF50249">
    <property type="entry name" value="Nucleic acid-binding proteins"/>
    <property type="match status" value="1"/>
</dbReference>
<dbReference type="AlphaFoldDB" id="A0A1Y5Y2Z9"/>
<dbReference type="Gene3D" id="2.40.50.140">
    <property type="entry name" value="Nucleic acid-binding proteins"/>
    <property type="match status" value="1"/>
</dbReference>
<sequence>MTEPFAPFIAAQRDGTVLTGRVVSEMPFGVFVEMAPDIHGLLVGAKLAEGTEVRVKVLDVDAEKQRMSLAQV</sequence>
<proteinExistence type="predicted"/>
<evidence type="ECO:0000259" key="1">
    <source>
        <dbReference type="PROSITE" id="PS50126"/>
    </source>
</evidence>
<reference evidence="2 3" key="1">
    <citation type="submission" date="2017-04" db="EMBL/GenBank/DDBJ databases">
        <authorList>
            <person name="Afonso C.L."/>
            <person name="Miller P.J."/>
            <person name="Scott M.A."/>
            <person name="Spackman E."/>
            <person name="Goraichik I."/>
            <person name="Dimitrov K.M."/>
            <person name="Suarez D.L."/>
            <person name="Swayne D.E."/>
        </authorList>
    </citation>
    <scope>NUCLEOTIDE SEQUENCE [LARGE SCALE GENOMIC DNA]</scope>
    <source>
        <strain evidence="2 3">DSM 43828</strain>
    </source>
</reference>
<keyword evidence="3" id="KW-1185">Reference proteome</keyword>
<dbReference type="EMBL" id="FWXV01000009">
    <property type="protein sequence ID" value="SMD23835.1"/>
    <property type="molecule type" value="Genomic_DNA"/>
</dbReference>
<name>A0A1Y5Y2Z9_KIBAR</name>
<dbReference type="GO" id="GO:0003676">
    <property type="term" value="F:nucleic acid binding"/>
    <property type="evidence" value="ECO:0007669"/>
    <property type="project" value="InterPro"/>
</dbReference>
<evidence type="ECO:0000313" key="2">
    <source>
        <dbReference type="EMBL" id="SMD23835.1"/>
    </source>
</evidence>
<dbReference type="OrthoDB" id="3696341at2"/>
<dbReference type="InterPro" id="IPR012340">
    <property type="entry name" value="NA-bd_OB-fold"/>
</dbReference>
<dbReference type="RefSeq" id="WP_033393913.1">
    <property type="nucleotide sequence ID" value="NZ_FWXV01000009.1"/>
</dbReference>
<dbReference type="PROSITE" id="PS50126">
    <property type="entry name" value="S1"/>
    <property type="match status" value="1"/>
</dbReference>
<gene>
    <name evidence="2" type="ORF">SAMN05661093_08241</name>
</gene>
<dbReference type="Proteomes" id="UP000192674">
    <property type="component" value="Unassembled WGS sequence"/>
</dbReference>
<dbReference type="SMART" id="SM00316">
    <property type="entry name" value="S1"/>
    <property type="match status" value="1"/>
</dbReference>
<accession>A0A1Y5Y2Z9</accession>
<organism evidence="2 3">
    <name type="scientific">Kibdelosporangium aridum</name>
    <dbReference type="NCBI Taxonomy" id="2030"/>
    <lineage>
        <taxon>Bacteria</taxon>
        <taxon>Bacillati</taxon>
        <taxon>Actinomycetota</taxon>
        <taxon>Actinomycetes</taxon>
        <taxon>Pseudonocardiales</taxon>
        <taxon>Pseudonocardiaceae</taxon>
        <taxon>Kibdelosporangium</taxon>
    </lineage>
</organism>
<dbReference type="Pfam" id="PF00575">
    <property type="entry name" value="S1"/>
    <property type="match status" value="1"/>
</dbReference>